<protein>
    <submittedName>
        <fullName evidence="2">Pilus assembly protein, PilP</fullName>
    </submittedName>
</protein>
<evidence type="ECO:0000313" key="3">
    <source>
        <dbReference type="Proteomes" id="UP000192907"/>
    </source>
</evidence>
<dbReference type="RefSeq" id="WP_132315718.1">
    <property type="nucleotide sequence ID" value="NZ_FWZT01000002.1"/>
</dbReference>
<keyword evidence="3" id="KW-1185">Reference proteome</keyword>
<reference evidence="3" key="1">
    <citation type="submission" date="2017-04" db="EMBL/GenBank/DDBJ databases">
        <authorList>
            <person name="Varghese N."/>
            <person name="Submissions S."/>
        </authorList>
    </citation>
    <scope>NUCLEOTIDE SEQUENCE [LARGE SCALE GENOMIC DNA]</scope>
    <source>
        <strain evidence="3">RKEM611</strain>
    </source>
</reference>
<sequence>MGRILAIIFLFSEASFGQAKVDVLDLSQIDLEEEELDLEELEKDNTPENDALRVEDILEPSGDYQYASFGRPDPFARPPLGQSEAPLNEDPSAQGPGETAIPILSPLQAYPLEQLQVKGVWVHRSGETRAVVMTPKKEGIVIKEGDPISAGKVIDINRRRVLVRQYSLRADGTREFKDVELGMGKPEQEQRGTIRLRPGGETVFEVNEPADQRPVDQGVLNPAPAAGAANPLMNVGAAAEGGQRNQPLGNQRLPAGNQRPPAGLPPLPGELRDVPLPNNDIPDGLANDPKPPAQGVQKGANNGQM</sequence>
<dbReference type="Proteomes" id="UP000192907">
    <property type="component" value="Unassembled WGS sequence"/>
</dbReference>
<evidence type="ECO:0000256" key="1">
    <source>
        <dbReference type="SAM" id="MobiDB-lite"/>
    </source>
</evidence>
<feature type="region of interest" description="Disordered" evidence="1">
    <location>
        <begin position="68"/>
        <end position="99"/>
    </location>
</feature>
<dbReference type="Pfam" id="PF04351">
    <property type="entry name" value="PilP"/>
    <property type="match status" value="1"/>
</dbReference>
<dbReference type="STRING" id="1513793.SAMN06296036_10214"/>
<dbReference type="AlphaFoldDB" id="A0A1Y6BAD2"/>
<dbReference type="EMBL" id="FWZT01000002">
    <property type="protein sequence ID" value="SME93262.1"/>
    <property type="molecule type" value="Genomic_DNA"/>
</dbReference>
<organism evidence="2 3">
    <name type="scientific">Pseudobacteriovorax antillogorgiicola</name>
    <dbReference type="NCBI Taxonomy" id="1513793"/>
    <lineage>
        <taxon>Bacteria</taxon>
        <taxon>Pseudomonadati</taxon>
        <taxon>Bdellovibrionota</taxon>
        <taxon>Oligoflexia</taxon>
        <taxon>Oligoflexales</taxon>
        <taxon>Pseudobacteriovoracaceae</taxon>
        <taxon>Pseudobacteriovorax</taxon>
    </lineage>
</organism>
<dbReference type="Gene3D" id="2.30.30.830">
    <property type="match status" value="1"/>
</dbReference>
<proteinExistence type="predicted"/>
<name>A0A1Y6BAD2_9BACT</name>
<dbReference type="OrthoDB" id="5296580at2"/>
<accession>A0A1Y6BAD2</accession>
<feature type="region of interest" description="Disordered" evidence="1">
    <location>
        <begin position="239"/>
        <end position="305"/>
    </location>
</feature>
<gene>
    <name evidence="2" type="ORF">SAMN06296036_10214</name>
</gene>
<dbReference type="InterPro" id="IPR007446">
    <property type="entry name" value="PilP"/>
</dbReference>
<evidence type="ECO:0000313" key="2">
    <source>
        <dbReference type="EMBL" id="SME93262.1"/>
    </source>
</evidence>